<accession>A0ABN3I0P5</accession>
<dbReference type="EMBL" id="BAAATJ010000004">
    <property type="protein sequence ID" value="GAA2391591.1"/>
    <property type="molecule type" value="Genomic_DNA"/>
</dbReference>
<protein>
    <submittedName>
        <fullName evidence="1">Uncharacterized protein</fullName>
    </submittedName>
</protein>
<comment type="caution">
    <text evidence="1">The sequence shown here is derived from an EMBL/GenBank/DDBJ whole genome shotgun (WGS) entry which is preliminary data.</text>
</comment>
<evidence type="ECO:0000313" key="1">
    <source>
        <dbReference type="EMBL" id="GAA2391591.1"/>
    </source>
</evidence>
<organism evidence="1 2">
    <name type="scientific">Streptomyces glaucosporus</name>
    <dbReference type="NCBI Taxonomy" id="284044"/>
    <lineage>
        <taxon>Bacteria</taxon>
        <taxon>Bacillati</taxon>
        <taxon>Actinomycetota</taxon>
        <taxon>Actinomycetes</taxon>
        <taxon>Kitasatosporales</taxon>
        <taxon>Streptomycetaceae</taxon>
        <taxon>Streptomyces</taxon>
    </lineage>
</organism>
<gene>
    <name evidence="1" type="ORF">GCM10010420_14750</name>
</gene>
<evidence type="ECO:0000313" key="2">
    <source>
        <dbReference type="Proteomes" id="UP001500058"/>
    </source>
</evidence>
<dbReference type="RefSeq" id="WP_344630048.1">
    <property type="nucleotide sequence ID" value="NZ_BAAATJ010000004.1"/>
</dbReference>
<dbReference type="Proteomes" id="UP001500058">
    <property type="component" value="Unassembled WGS sequence"/>
</dbReference>
<name>A0ABN3I0P5_9ACTN</name>
<proteinExistence type="predicted"/>
<reference evidence="1 2" key="1">
    <citation type="journal article" date="2019" name="Int. J. Syst. Evol. Microbiol.">
        <title>The Global Catalogue of Microorganisms (GCM) 10K type strain sequencing project: providing services to taxonomists for standard genome sequencing and annotation.</title>
        <authorList>
            <consortium name="The Broad Institute Genomics Platform"/>
            <consortium name="The Broad Institute Genome Sequencing Center for Infectious Disease"/>
            <person name="Wu L."/>
            <person name="Ma J."/>
        </authorList>
    </citation>
    <scope>NUCLEOTIDE SEQUENCE [LARGE SCALE GENOMIC DNA]</scope>
    <source>
        <strain evidence="1 2">JCM 6921</strain>
    </source>
</reference>
<sequence length="356" mass="37508">MADVFACSRCGTVLTAPVSKVALPVHAHHGYGHELLPPLMEPGTYAIDPEPSGPPWRPWSEIAPEEAEARGVFAPVHALSFGAPGAIVVAPGDVRGTVVIPERCDGYCTGLDGRDGPNLACARCGRPVATRIDDCSLWQAVWLVPDAVRRLPTGGPAPRTADWEALAEEYEGTPPIEPPGRWSPLWEAAVGEALAHLLAASGGAPVAVPGGLAADTFGRALDALLPPGPAARGAVLAGPGLPASGPAADIVLVPRHPRTGEAWRPPGGTGSPPAVPLAAYVWVHLAFQHERSLLPVTGRLPDGVLRDDPLPMHPWGPFRPDSGVFLATLARLPAVRRPWLRRIHDRVTSHPYTHPF</sequence>
<keyword evidence="2" id="KW-1185">Reference proteome</keyword>